<dbReference type="GO" id="GO:0016491">
    <property type="term" value="F:oxidoreductase activity"/>
    <property type="evidence" value="ECO:0007669"/>
    <property type="project" value="UniProtKB-KW"/>
</dbReference>
<dbReference type="SUPFAM" id="SSF51197">
    <property type="entry name" value="Clavaminate synthase-like"/>
    <property type="match status" value="1"/>
</dbReference>
<dbReference type="PANTHER" id="PTHR10696">
    <property type="entry name" value="GAMMA-BUTYROBETAINE HYDROXYLASE-RELATED"/>
    <property type="match status" value="1"/>
</dbReference>
<organism evidence="3 5">
    <name type="scientific">Cercospora beticola</name>
    <name type="common">Sugarbeet leaf spot fungus</name>
    <dbReference type="NCBI Taxonomy" id="122368"/>
    <lineage>
        <taxon>Eukaryota</taxon>
        <taxon>Fungi</taxon>
        <taxon>Dikarya</taxon>
        <taxon>Ascomycota</taxon>
        <taxon>Pezizomycotina</taxon>
        <taxon>Dothideomycetes</taxon>
        <taxon>Dothideomycetidae</taxon>
        <taxon>Mycosphaerellales</taxon>
        <taxon>Mycosphaerellaceae</taxon>
        <taxon>Cercospora</taxon>
    </lineage>
</organism>
<keyword evidence="1" id="KW-0560">Oxidoreductase</keyword>
<dbReference type="AlphaFoldDB" id="A0A2G5IE00"/>
<evidence type="ECO:0000313" key="5">
    <source>
        <dbReference type="Proteomes" id="UP000230605"/>
    </source>
</evidence>
<dbReference type="EMBL" id="CP134188">
    <property type="protein sequence ID" value="WPB04379.1"/>
    <property type="molecule type" value="Genomic_DNA"/>
</dbReference>
<dbReference type="EMBL" id="LKMD01000099">
    <property type="protein sequence ID" value="PIB02970.1"/>
    <property type="molecule type" value="Genomic_DNA"/>
</dbReference>
<reference evidence="4 6" key="2">
    <citation type="submission" date="2023-09" db="EMBL/GenBank/DDBJ databases">
        <title>Complete-Gapless Cercospora beticola genome.</title>
        <authorList>
            <person name="Wyatt N.A."/>
            <person name="Spanner R.E."/>
            <person name="Bolton M.D."/>
        </authorList>
    </citation>
    <scope>NUCLEOTIDE SEQUENCE [LARGE SCALE GENOMIC DNA]</scope>
    <source>
        <strain evidence="4">Cb09-40</strain>
    </source>
</reference>
<dbReference type="Proteomes" id="UP001302367">
    <property type="component" value="Chromosome 5"/>
</dbReference>
<dbReference type="Gene3D" id="3.60.130.10">
    <property type="entry name" value="Clavaminate synthase-like"/>
    <property type="match status" value="1"/>
</dbReference>
<evidence type="ECO:0000313" key="4">
    <source>
        <dbReference type="EMBL" id="WPB04379.1"/>
    </source>
</evidence>
<accession>A0A2G5IE00</accession>
<protein>
    <submittedName>
        <fullName evidence="3">Clavaminate synthase-like protein</fullName>
    </submittedName>
</protein>
<dbReference type="InterPro" id="IPR050411">
    <property type="entry name" value="AlphaKG_dependent_hydroxylases"/>
</dbReference>
<reference evidence="3 5" key="1">
    <citation type="submission" date="2015-10" db="EMBL/GenBank/DDBJ databases">
        <title>The cercosporin biosynthetic gene cluster was horizontally transferred to several fungal lineages and shown to be expanded in Cercospora beticola based on microsynteny with recipient genomes.</title>
        <authorList>
            <person name="De Jonge R."/>
            <person name="Ebert M.K."/>
            <person name="Suttle J.C."/>
            <person name="Jurick Ii W.M."/>
            <person name="Secor G.A."/>
            <person name="Thomma B.P."/>
            <person name="Van De Peer Y."/>
            <person name="Bolton M.D."/>
        </authorList>
    </citation>
    <scope>NUCLEOTIDE SEQUENCE [LARGE SCALE GENOMIC DNA]</scope>
    <source>
        <strain evidence="3 5">09-40</strain>
    </source>
</reference>
<proteinExistence type="predicted"/>
<evidence type="ECO:0000313" key="6">
    <source>
        <dbReference type="Proteomes" id="UP001302367"/>
    </source>
</evidence>
<keyword evidence="6" id="KW-1185">Reference proteome</keyword>
<dbReference type="OrthoDB" id="408743at2759"/>
<sequence>MAIDSFWTPVETNYQKHVPLEEQSLEASVTFPLVVRTARKCTKEALLREISTLASRHHDENAVSPLRKLLDAHGGAIQFRELPLHSPEDFSEFLEVLAGDGPYAWKPHTHRGSEVLRKPLAKHVMTANEGPPSHYIGWHNEYSMSPAHPAYVVLYCQEAPTSGGETSLVNGIALHDRMRNAEPEFVQKSIDSGIAYKVPHTAVQRDGTLGGAGVYKSGAFGPPDDAQNESWKCDMQDTPENRKGVEDRIRQLAREGGWDQDHSQTSGNVPAWQQKGFDWTWNEDGGLEVLHRMPGVRVHPTQNVPALFNSLSTRYHNAKKYNTFEPPFTYRDDDGVEKSFWPPHFAGHEKDEPIPRTWLATLDKYQKELASDVQWHTGDVLIVDNFAVQHARWSWTGSRKVLASFWDQPSLKALPVVQ</sequence>
<name>A0A2G5IE00_CERBT</name>
<feature type="domain" description="TauD/TfdA-like" evidence="2">
    <location>
        <begin position="59"/>
        <end position="402"/>
    </location>
</feature>
<gene>
    <name evidence="3" type="ORF">CB0940_11997</name>
    <name evidence="4" type="ORF">RHO25_009025</name>
</gene>
<evidence type="ECO:0000256" key="1">
    <source>
        <dbReference type="ARBA" id="ARBA00023002"/>
    </source>
</evidence>
<dbReference type="InterPro" id="IPR003819">
    <property type="entry name" value="TauD/TfdA-like"/>
</dbReference>
<dbReference type="Proteomes" id="UP000230605">
    <property type="component" value="Chromosome 10"/>
</dbReference>
<dbReference type="Pfam" id="PF02668">
    <property type="entry name" value="TauD"/>
    <property type="match status" value="1"/>
</dbReference>
<evidence type="ECO:0000259" key="2">
    <source>
        <dbReference type="Pfam" id="PF02668"/>
    </source>
</evidence>
<dbReference type="InterPro" id="IPR042098">
    <property type="entry name" value="TauD-like_sf"/>
</dbReference>
<dbReference type="PANTHER" id="PTHR10696:SF21">
    <property type="entry name" value="TAUD_TFDA-LIKE DOMAIN-CONTAINING PROTEIN"/>
    <property type="match status" value="1"/>
</dbReference>
<evidence type="ECO:0000313" key="3">
    <source>
        <dbReference type="EMBL" id="PIB02970.1"/>
    </source>
</evidence>